<reference evidence="3 4" key="1">
    <citation type="submission" date="2021-05" db="EMBL/GenBank/DDBJ databases">
        <title>A novel Methanospirillum isolate from a pyrite-forming mixed culture.</title>
        <authorList>
            <person name="Bunk B."/>
            <person name="Sproer C."/>
            <person name="Spring S."/>
            <person name="Pester M."/>
        </authorList>
    </citation>
    <scope>NUCLEOTIDE SEQUENCE [LARGE SCALE GENOMIC DNA]</scope>
    <source>
        <strain evidence="3 4">J.3.6.1-F.2.7.3</strain>
    </source>
</reference>
<dbReference type="InterPro" id="IPR000601">
    <property type="entry name" value="PKD_dom"/>
</dbReference>
<dbReference type="AlphaFoldDB" id="A0A8E7EHH2"/>
<accession>A0A8E7EHH2</accession>
<dbReference type="EMBL" id="CP075546">
    <property type="protein sequence ID" value="QVV88992.1"/>
    <property type="molecule type" value="Genomic_DNA"/>
</dbReference>
<dbReference type="RefSeq" id="WP_214419794.1">
    <property type="nucleotide sequence ID" value="NZ_CP075546.1"/>
</dbReference>
<dbReference type="GeneID" id="94047033"/>
<keyword evidence="4" id="KW-1185">Reference proteome</keyword>
<dbReference type="InterPro" id="IPR035986">
    <property type="entry name" value="PKD_dom_sf"/>
</dbReference>
<dbReference type="KEGG" id="mrtj:KHC33_00165"/>
<feature type="domain" description="PKD" evidence="2">
    <location>
        <begin position="209"/>
        <end position="270"/>
    </location>
</feature>
<dbReference type="Pfam" id="PF08308">
    <property type="entry name" value="PEGA"/>
    <property type="match status" value="1"/>
</dbReference>
<dbReference type="Pfam" id="PF18911">
    <property type="entry name" value="PKD_4"/>
    <property type="match status" value="1"/>
</dbReference>
<dbReference type="PROSITE" id="PS50093">
    <property type="entry name" value="PKD"/>
    <property type="match status" value="1"/>
</dbReference>
<feature type="compositionally biased region" description="Low complexity" evidence="1">
    <location>
        <begin position="153"/>
        <end position="162"/>
    </location>
</feature>
<evidence type="ECO:0000256" key="1">
    <source>
        <dbReference type="SAM" id="MobiDB-lite"/>
    </source>
</evidence>
<evidence type="ECO:0000313" key="3">
    <source>
        <dbReference type="EMBL" id="QVV88992.1"/>
    </source>
</evidence>
<evidence type="ECO:0000259" key="2">
    <source>
        <dbReference type="PROSITE" id="PS50093"/>
    </source>
</evidence>
<protein>
    <submittedName>
        <fullName evidence="3">PEGA domain-containing protein</fullName>
    </submittedName>
</protein>
<dbReference type="InterPro" id="IPR013783">
    <property type="entry name" value="Ig-like_fold"/>
</dbReference>
<dbReference type="Gene3D" id="2.60.40.10">
    <property type="entry name" value="Immunoglobulins"/>
    <property type="match status" value="1"/>
</dbReference>
<organism evidence="3 4">
    <name type="scientific">Methanospirillum purgamenti</name>
    <dbReference type="NCBI Taxonomy" id="2834276"/>
    <lineage>
        <taxon>Archaea</taxon>
        <taxon>Methanobacteriati</taxon>
        <taxon>Methanobacteriota</taxon>
        <taxon>Stenosarchaea group</taxon>
        <taxon>Methanomicrobia</taxon>
        <taxon>Methanomicrobiales</taxon>
        <taxon>Methanospirillaceae</taxon>
        <taxon>Methanospirillum</taxon>
    </lineage>
</organism>
<dbReference type="FunFam" id="2.60.40.10:FF:000270">
    <property type="entry name" value="Cell surface protein"/>
    <property type="match status" value="1"/>
</dbReference>
<dbReference type="Proteomes" id="UP000680656">
    <property type="component" value="Chromosome"/>
</dbReference>
<feature type="region of interest" description="Disordered" evidence="1">
    <location>
        <begin position="147"/>
        <end position="176"/>
    </location>
</feature>
<name>A0A8E7EHH2_9EURY</name>
<dbReference type="InterPro" id="IPR022409">
    <property type="entry name" value="PKD/Chitinase_dom"/>
</dbReference>
<dbReference type="SMART" id="SM00089">
    <property type="entry name" value="PKD"/>
    <property type="match status" value="1"/>
</dbReference>
<proteinExistence type="predicted"/>
<evidence type="ECO:0000313" key="4">
    <source>
        <dbReference type="Proteomes" id="UP000680656"/>
    </source>
</evidence>
<dbReference type="InterPro" id="IPR013229">
    <property type="entry name" value="PEGA"/>
</dbReference>
<dbReference type="SUPFAM" id="SSF49299">
    <property type="entry name" value="PKD domain"/>
    <property type="match status" value="1"/>
</dbReference>
<gene>
    <name evidence="3" type="ORF">KHC33_00165</name>
</gene>
<sequence length="366" mass="38485">MTKKSVIITVLCLILFIGSAVNGATISGTDLNLVSSGVSGTMDIMLDQAPSGIAGYQLEISINPGSNAEIISVNFPASFSMNSASKLPSSSVNIVAVDLVDQIKSGASNIILATLGIKGLTDGEADVQVQITELTDDSGNPISVTVDSPHIKVGSTSPTVSPTIPPTVEPTKEPEAVPTTVIPTEIPTTQPTQTPTVEPTPEPKVTETLVAAFTAMPMTGTPPLTVNFTDHSTGSPKKWRWDFGDGTMSTIQNPSHVYGGIGRYTVTLEVISDNYSSVERKPEIIRIVGDYPTGPAGFAMVTSQPTGAEVYMGDVYLGTTPATLIVPAGSRSLTYQKEGYQKKTVTVTIRPNEMKLIPKVMLKATS</sequence>
<dbReference type="CDD" id="cd00146">
    <property type="entry name" value="PKD"/>
    <property type="match status" value="1"/>
</dbReference>